<dbReference type="RefSeq" id="WP_372824785.1">
    <property type="nucleotide sequence ID" value="NZ_JARRID010000006.1"/>
</dbReference>
<protein>
    <submittedName>
        <fullName evidence="1">Uncharacterized protein</fullName>
    </submittedName>
</protein>
<evidence type="ECO:0000313" key="2">
    <source>
        <dbReference type="Proteomes" id="UP001571980"/>
    </source>
</evidence>
<name>A0ABV4T621_9EURY</name>
<accession>A0ABV4T621</accession>
<keyword evidence="2" id="KW-1185">Reference proteome</keyword>
<dbReference type="Proteomes" id="UP001571980">
    <property type="component" value="Unassembled WGS sequence"/>
</dbReference>
<gene>
    <name evidence="1" type="ORF">P8X34_11125</name>
</gene>
<reference evidence="1 2" key="1">
    <citation type="submission" date="2023-03" db="EMBL/GenBank/DDBJ databases">
        <title>Speciation in Pyrococcus: adaptation to high temperature as a mechanism.</title>
        <authorList>
            <person name="Gu J."/>
        </authorList>
    </citation>
    <scope>NUCLEOTIDE SEQUENCE [LARGE SCALE GENOMIC DNA]</scope>
    <source>
        <strain evidence="1 2">LMOA34</strain>
    </source>
</reference>
<dbReference type="EMBL" id="JARRIG010000007">
    <property type="protein sequence ID" value="MFA4805279.1"/>
    <property type="molecule type" value="Genomic_DNA"/>
</dbReference>
<sequence>MRVYRAMSRREFESFLRDFYWTASHDWKGRQVRYKYFATDPGYIVTILNRRTYRNRPTGEAYAVVVEFDIEGHFVEVRELGFVNVALDVTKPFCGKIVRWWGAGEFLREHGGRVLPLMTYYGRKGKVNVYGTREFRNIVLNGDFKKRPYFVRADWWWKFEKLYTMRGSSKNIAAVER</sequence>
<organism evidence="1 2">
    <name type="scientific">Pyrococcus kukulkanii</name>
    <dbReference type="NCBI Taxonomy" id="1609559"/>
    <lineage>
        <taxon>Archaea</taxon>
        <taxon>Methanobacteriati</taxon>
        <taxon>Methanobacteriota</taxon>
        <taxon>Thermococci</taxon>
        <taxon>Thermococcales</taxon>
        <taxon>Thermococcaceae</taxon>
        <taxon>Pyrococcus</taxon>
    </lineage>
</organism>
<evidence type="ECO:0000313" key="1">
    <source>
        <dbReference type="EMBL" id="MFA4805279.1"/>
    </source>
</evidence>
<comment type="caution">
    <text evidence="1">The sequence shown here is derived from an EMBL/GenBank/DDBJ whole genome shotgun (WGS) entry which is preliminary data.</text>
</comment>
<proteinExistence type="predicted"/>